<evidence type="ECO:0000313" key="1">
    <source>
        <dbReference type="EMBL" id="SQG80557.1"/>
    </source>
</evidence>
<evidence type="ECO:0000313" key="2">
    <source>
        <dbReference type="Proteomes" id="UP000249013"/>
    </source>
</evidence>
<dbReference type="Proteomes" id="UP000249013">
    <property type="component" value="Chromosome 1"/>
</dbReference>
<dbReference type="AlphaFoldDB" id="A0AA94M3Z7"/>
<gene>
    <name evidence="1" type="ORF">NCTC13773_02389</name>
</gene>
<organism evidence="1 2">
    <name type="scientific">Streptococcus gallolyticus</name>
    <dbReference type="NCBI Taxonomy" id="315405"/>
    <lineage>
        <taxon>Bacteria</taxon>
        <taxon>Bacillati</taxon>
        <taxon>Bacillota</taxon>
        <taxon>Bacilli</taxon>
        <taxon>Lactobacillales</taxon>
        <taxon>Streptococcaceae</taxon>
        <taxon>Streptococcus</taxon>
    </lineage>
</organism>
<protein>
    <submittedName>
        <fullName evidence="1">Uncharacterized protein</fullName>
    </submittedName>
</protein>
<proteinExistence type="predicted"/>
<name>A0AA94M3Z7_9STRE</name>
<accession>A0AA94M3Z7</accession>
<sequence>MEIDKKLTIVAIAIVFGATHAPQSILSLTENVLNSLQQPLRLSEGNYTRPVFKFDLVPVERT</sequence>
<dbReference type="RefSeq" id="WP_077497844.1">
    <property type="nucleotide sequence ID" value="NZ_LS483409.1"/>
</dbReference>
<dbReference type="EMBL" id="LS483409">
    <property type="protein sequence ID" value="SQG80557.1"/>
    <property type="molecule type" value="Genomic_DNA"/>
</dbReference>
<reference evidence="1 2" key="1">
    <citation type="submission" date="2018-06" db="EMBL/GenBank/DDBJ databases">
        <authorList>
            <consortium name="Pathogen Informatics"/>
            <person name="Doyle S."/>
        </authorList>
    </citation>
    <scope>NUCLEOTIDE SEQUENCE [LARGE SCALE GENOMIC DNA]</scope>
    <source>
        <strain evidence="1 2">NCTC13773</strain>
    </source>
</reference>